<evidence type="ECO:0000256" key="5">
    <source>
        <dbReference type="ARBA" id="ARBA00022723"/>
    </source>
</evidence>
<feature type="compositionally biased region" description="Low complexity" evidence="11">
    <location>
        <begin position="414"/>
        <end position="427"/>
    </location>
</feature>
<name>A0A232LVZ9_9EURO</name>
<dbReference type="SUPFAM" id="SSF140586">
    <property type="entry name" value="Dcp2 domain-like"/>
    <property type="match status" value="1"/>
</dbReference>
<dbReference type="SUPFAM" id="SSF103025">
    <property type="entry name" value="Folate-binding domain"/>
    <property type="match status" value="1"/>
</dbReference>
<dbReference type="Pfam" id="PF00293">
    <property type="entry name" value="NUDIX"/>
    <property type="match status" value="1"/>
</dbReference>
<feature type="compositionally biased region" description="Polar residues" evidence="11">
    <location>
        <begin position="386"/>
        <end position="399"/>
    </location>
</feature>
<dbReference type="PROSITE" id="PS00893">
    <property type="entry name" value="NUDIX_BOX"/>
    <property type="match status" value="1"/>
</dbReference>
<comment type="cofactor">
    <cofactor evidence="1">
        <name>Mn(2+)</name>
        <dbReference type="ChEBI" id="CHEBI:29035"/>
    </cofactor>
</comment>
<evidence type="ECO:0000256" key="3">
    <source>
        <dbReference type="ARBA" id="ARBA00005279"/>
    </source>
</evidence>
<dbReference type="InterPro" id="IPR007722">
    <property type="entry name" value="DCP2_BoxA"/>
</dbReference>
<feature type="region of interest" description="Disordered" evidence="11">
    <location>
        <begin position="1280"/>
        <end position="1316"/>
    </location>
</feature>
<accession>A0A232LVZ9</accession>
<keyword evidence="8" id="KW-0809">Transit peptide</keyword>
<evidence type="ECO:0000256" key="10">
    <source>
        <dbReference type="ARBA" id="ARBA00093637"/>
    </source>
</evidence>
<evidence type="ECO:0000256" key="7">
    <source>
        <dbReference type="ARBA" id="ARBA00022884"/>
    </source>
</evidence>
<feature type="compositionally biased region" description="Polar residues" evidence="11">
    <location>
        <begin position="436"/>
        <end position="446"/>
    </location>
</feature>
<evidence type="ECO:0000313" key="13">
    <source>
        <dbReference type="EMBL" id="OXV07997.1"/>
    </source>
</evidence>
<comment type="caution">
    <text evidence="13">The sequence shown here is derived from an EMBL/GenBank/DDBJ whole genome shotgun (WGS) entry which is preliminary data.</text>
</comment>
<feature type="region of interest" description="Disordered" evidence="11">
    <location>
        <begin position="804"/>
        <end position="841"/>
    </location>
</feature>
<keyword evidence="4" id="KW-0963">Cytoplasm</keyword>
<dbReference type="InterPro" id="IPR000086">
    <property type="entry name" value="NUDIX_hydrolase_dom"/>
</dbReference>
<dbReference type="EMBL" id="NPHW01004383">
    <property type="protein sequence ID" value="OXV07997.1"/>
    <property type="molecule type" value="Genomic_DNA"/>
</dbReference>
<dbReference type="Gene3D" id="1.10.10.1050">
    <property type="entry name" value="Dcp2, box A domain"/>
    <property type="match status" value="1"/>
</dbReference>
<proteinExistence type="inferred from homology"/>
<dbReference type="Pfam" id="PF05026">
    <property type="entry name" value="DCP2"/>
    <property type="match status" value="1"/>
</dbReference>
<dbReference type="Gene3D" id="3.30.1360.120">
    <property type="entry name" value="Probable tRNA modification gtpase trme, domain 1"/>
    <property type="match status" value="1"/>
</dbReference>
<dbReference type="PANTHER" id="PTHR23114">
    <property type="entry name" value="M7GPPPN-MRNA HYDROLASE"/>
    <property type="match status" value="1"/>
</dbReference>
<evidence type="ECO:0000256" key="2">
    <source>
        <dbReference type="ARBA" id="ARBA00004496"/>
    </source>
</evidence>
<feature type="region of interest" description="Disordered" evidence="11">
    <location>
        <begin position="312"/>
        <end position="331"/>
    </location>
</feature>
<dbReference type="InterPro" id="IPR044099">
    <property type="entry name" value="Dcp2_NUDIX"/>
</dbReference>
<evidence type="ECO:0000256" key="4">
    <source>
        <dbReference type="ARBA" id="ARBA00022490"/>
    </source>
</evidence>
<comment type="subcellular location">
    <subcellularLocation>
        <location evidence="2">Cytoplasm</location>
    </subcellularLocation>
</comment>
<feature type="region of interest" description="Disordered" evidence="11">
    <location>
        <begin position="384"/>
        <end position="450"/>
    </location>
</feature>
<feature type="region of interest" description="Disordered" evidence="11">
    <location>
        <begin position="622"/>
        <end position="675"/>
    </location>
</feature>
<dbReference type="InterPro" id="IPR027266">
    <property type="entry name" value="TrmE/GcvT-like"/>
</dbReference>
<sequence>MTETKLRLEDWPHRTGLDDLCVRFIINLPREELESVERICFQVEEAQWFYEDFIRPLDPALPSLSLKAFAMRIFQHCPLMSQWSHYHHITAFSEFLAYKTRVPVRGAILLNQDLDEVVLVKGWKKGASWSFPRGKINKDEKDLDCAIREVYEETGFDIREAGLVDDEENMKFIEITMREQHMRLYVFRGVPTDIHFEPRTRKEISKIEWYKLSELPTLQKNKLNANKFYMVAPFLHPLKKWIAQQRKPDVQAQIVSAPMDGETSMDEATHSGAGALTPERELVEAAIPSDLPEVTPTQYASGHLRRLLNIGSPATSEPRLPSGAQSSLIESDSSKSNALLAFLRHGTSIIGNQSPENRPVGTVQAPLPMAASSTSLQDISLFATFPGSSKQPRNPTQSGHPHAGGQMLQSCPPASSSSVHATISSHIPIPRVVDSPQDSVPAQPQINRDLPRMPLLRPSMTFSNLPNLRQQSHPSVPFDQVIGSGSQPWRHPSLQQSPAPYQQTGDPQFAQPLHGQAVRGPTVPPANKLPPPKLNSHSLALLNMFKNEAPLSRTSGLDVGSKVEPGPTSARKVSIQQDHLLSLLKGTAVGSSTSAAELSAHPAPSFPRQILQRSGVIENLDQPTATGKKRQEDESLTSATVSGPLKTPQFETDVQSASNGTPRKMDKGPPVPASPVTILPRSSGASRDSPVSAEPVSAPRILPVKARAPEQPRPFQPQILRRSEKVDLDMILPSRTLTVHEFSQNQPDVADSPVPVPSEKSPVLPNYDRRPNQPAAQKETLLALFGKTPAQMCVTRAAESPSVTRPSVASAIPSEKASHHRGGVAPVTVPGHTSPVKSDSEAPVTTARFFKILKRSASAMPRAHPFTCVLCLGHRLFSSSSRLRSRQQHGLPSIPPPTGYARLTHRALLSIAGMDSTSFLQGLVMQSMLVGREPVRTPRRTGCYSAFLNAQGRILHDVFIYPSSYTSGDGKGASGMDDPSWLIEVDKAEVHNLIKHIKRHKLRAKFIVRTLDDGERSVWASWNDQAEPRWATYNLESDSPSQFPQSSPITGCIDSRAPGFGSRIVTPGPEDLRTFFSDDAQPPSSEAPLDTYTVRRMLHGVAEGQGEIFRESALPMECNMDMMNGIDFHKGCYVGQELTIRTRHTGVVRKRILPVQLYDGGQDAVLFAESPAYDPDTELSLPARGANISRLSARKGRTAGKFLGGIGNIGLALCRLEMMTDLTLTGEASQYTPLQEFKVSWEDASSERTESGPELEPGEVKVKALVPPWTREYIRTSAVRGHACSRRDDAEKGLRARDMVEQLEGEGEELRQRSEK</sequence>
<evidence type="ECO:0000256" key="9">
    <source>
        <dbReference type="ARBA" id="ARBA00023211"/>
    </source>
</evidence>
<evidence type="ECO:0000256" key="6">
    <source>
        <dbReference type="ARBA" id="ARBA00022801"/>
    </source>
</evidence>
<dbReference type="Proteomes" id="UP000243515">
    <property type="component" value="Unassembled WGS sequence"/>
</dbReference>
<gene>
    <name evidence="13" type="ORF">Egran_04237</name>
</gene>
<protein>
    <recommendedName>
        <fullName evidence="10">Iron-sulfur cluster assembly factor IBA57 homolog, mitochondrial</fullName>
    </recommendedName>
</protein>
<feature type="region of interest" description="Disordered" evidence="11">
    <location>
        <begin position="481"/>
        <end position="534"/>
    </location>
</feature>
<dbReference type="GO" id="GO:0003723">
    <property type="term" value="F:RNA binding"/>
    <property type="evidence" value="ECO:0007669"/>
    <property type="project" value="UniProtKB-KW"/>
</dbReference>
<reference evidence="13 14" key="1">
    <citation type="journal article" date="2015" name="Environ. Microbiol.">
        <title>Metagenome sequence of Elaphomyces granulatus from sporocarp tissue reveals Ascomycota ectomycorrhizal fingerprints of genome expansion and a Proteobacteria-rich microbiome.</title>
        <authorList>
            <person name="Quandt C.A."/>
            <person name="Kohler A."/>
            <person name="Hesse C.N."/>
            <person name="Sharpton T.J."/>
            <person name="Martin F."/>
            <person name="Spatafora J.W."/>
        </authorList>
    </citation>
    <scope>NUCLEOTIDE SEQUENCE [LARGE SCALE GENOMIC DNA]</scope>
    <source>
        <strain evidence="13 14">OSC145934</strain>
    </source>
</reference>
<feature type="compositionally biased region" description="Pro residues" evidence="11">
    <location>
        <begin position="522"/>
        <end position="533"/>
    </location>
</feature>
<evidence type="ECO:0000259" key="12">
    <source>
        <dbReference type="PROSITE" id="PS51462"/>
    </source>
</evidence>
<feature type="compositionally biased region" description="Polar residues" evidence="11">
    <location>
        <begin position="649"/>
        <end position="661"/>
    </location>
</feature>
<dbReference type="FunFam" id="1.10.10.1050:FF:000003">
    <property type="entry name" value="Decapping enzyme Dcp2, putative"/>
    <property type="match status" value="1"/>
</dbReference>
<keyword evidence="6" id="KW-0378">Hydrolase</keyword>
<evidence type="ECO:0000256" key="8">
    <source>
        <dbReference type="ARBA" id="ARBA00022946"/>
    </source>
</evidence>
<dbReference type="GO" id="GO:0030145">
    <property type="term" value="F:manganese ion binding"/>
    <property type="evidence" value="ECO:0007669"/>
    <property type="project" value="InterPro"/>
</dbReference>
<feature type="region of interest" description="Disordered" evidence="11">
    <location>
        <begin position="745"/>
        <end position="772"/>
    </location>
</feature>
<evidence type="ECO:0000256" key="1">
    <source>
        <dbReference type="ARBA" id="ARBA00001936"/>
    </source>
</evidence>
<keyword evidence="14" id="KW-1185">Reference proteome</keyword>
<keyword evidence="5" id="KW-0479">Metal-binding</keyword>
<dbReference type="PROSITE" id="PS51462">
    <property type="entry name" value="NUDIX"/>
    <property type="match status" value="1"/>
</dbReference>
<organism evidence="13 14">
    <name type="scientific">Elaphomyces granulatus</name>
    <dbReference type="NCBI Taxonomy" id="519963"/>
    <lineage>
        <taxon>Eukaryota</taxon>
        <taxon>Fungi</taxon>
        <taxon>Dikarya</taxon>
        <taxon>Ascomycota</taxon>
        <taxon>Pezizomycotina</taxon>
        <taxon>Eurotiomycetes</taxon>
        <taxon>Eurotiomycetidae</taxon>
        <taxon>Eurotiales</taxon>
        <taxon>Elaphomycetaceae</taxon>
        <taxon>Elaphomyces</taxon>
    </lineage>
</organism>
<evidence type="ECO:0000313" key="14">
    <source>
        <dbReference type="Proteomes" id="UP000243515"/>
    </source>
</evidence>
<comment type="similarity">
    <text evidence="3">Belongs to the Nudix hydrolase family. DCP2 subfamily.</text>
</comment>
<dbReference type="GO" id="GO:0140933">
    <property type="term" value="F:5'-(N(7)-methylguanosine 5'-triphospho)-[mRNA] hydrolase activity"/>
    <property type="evidence" value="ECO:0007669"/>
    <property type="project" value="InterPro"/>
</dbReference>
<dbReference type="PANTHER" id="PTHR23114:SF17">
    <property type="entry name" value="M7GPPPN-MRNA HYDROLASE"/>
    <property type="match status" value="1"/>
</dbReference>
<dbReference type="SUPFAM" id="SSF55811">
    <property type="entry name" value="Nudix"/>
    <property type="match status" value="1"/>
</dbReference>
<dbReference type="InterPro" id="IPR036189">
    <property type="entry name" value="DCP2_BoxA_sf"/>
</dbReference>
<dbReference type="GO" id="GO:0000290">
    <property type="term" value="P:deadenylation-dependent decapping of nuclear-transcribed mRNA"/>
    <property type="evidence" value="ECO:0007669"/>
    <property type="project" value="InterPro"/>
</dbReference>
<feature type="domain" description="Nudix hydrolase" evidence="12">
    <location>
        <begin position="100"/>
        <end position="236"/>
    </location>
</feature>
<dbReference type="Pfam" id="PF25455">
    <property type="entry name" value="Beta-barrel_CAF17_C"/>
    <property type="match status" value="1"/>
</dbReference>
<dbReference type="GO" id="GO:0000932">
    <property type="term" value="C:P-body"/>
    <property type="evidence" value="ECO:0007669"/>
    <property type="project" value="TreeGrafter"/>
</dbReference>
<dbReference type="InterPro" id="IPR015797">
    <property type="entry name" value="NUDIX_hydrolase-like_dom_sf"/>
</dbReference>
<dbReference type="InterPro" id="IPR017703">
    <property type="entry name" value="YgfZ/GCV_T_CS"/>
</dbReference>
<dbReference type="GO" id="GO:0000184">
    <property type="term" value="P:nuclear-transcribed mRNA catabolic process, nonsense-mediated decay"/>
    <property type="evidence" value="ECO:0007669"/>
    <property type="project" value="InterPro"/>
</dbReference>
<dbReference type="FunFam" id="3.90.79.10:FF:000003">
    <property type="entry name" value="M7GpppN-mRNA hydrolase isoform 2"/>
    <property type="match status" value="1"/>
</dbReference>
<keyword evidence="7" id="KW-0694">RNA-binding</keyword>
<dbReference type="InterPro" id="IPR057460">
    <property type="entry name" value="CAF17_C"/>
</dbReference>
<evidence type="ECO:0000256" key="11">
    <source>
        <dbReference type="SAM" id="MobiDB-lite"/>
    </source>
</evidence>
<dbReference type="NCBIfam" id="TIGR03317">
    <property type="entry name" value="ygfZ_signature"/>
    <property type="match status" value="1"/>
</dbReference>
<keyword evidence="9" id="KW-0464">Manganese</keyword>
<dbReference type="CDD" id="cd03672">
    <property type="entry name" value="NUDIX_Dcp2p_Nudt20"/>
    <property type="match status" value="1"/>
</dbReference>
<dbReference type="Gene3D" id="3.90.79.10">
    <property type="entry name" value="Nucleoside Triphosphate Pyrophosphohydrolase"/>
    <property type="match status" value="1"/>
</dbReference>
<dbReference type="SMART" id="SM01125">
    <property type="entry name" value="DCP2"/>
    <property type="match status" value="1"/>
</dbReference>
<feature type="compositionally biased region" description="Polar residues" evidence="11">
    <location>
        <begin position="483"/>
        <end position="506"/>
    </location>
</feature>
<feature type="compositionally biased region" description="Low complexity" evidence="11">
    <location>
        <begin position="747"/>
        <end position="765"/>
    </location>
</feature>
<feature type="compositionally biased region" description="Basic and acidic residues" evidence="11">
    <location>
        <begin position="1285"/>
        <end position="1300"/>
    </location>
</feature>
<dbReference type="InterPro" id="IPR020084">
    <property type="entry name" value="NUDIX_hydrolase_CS"/>
</dbReference>
<dbReference type="OrthoDB" id="18996at2759"/>